<dbReference type="PIRSF" id="PIRSF017082">
    <property type="entry name" value="YflP"/>
    <property type="match status" value="1"/>
</dbReference>
<comment type="similarity">
    <text evidence="1">Belongs to the UPF0065 (bug) family.</text>
</comment>
<evidence type="ECO:0000313" key="2">
    <source>
        <dbReference type="EMBL" id="GGJ36390.1"/>
    </source>
</evidence>
<evidence type="ECO:0008006" key="4">
    <source>
        <dbReference type="Google" id="ProtNLM"/>
    </source>
</evidence>
<dbReference type="SUPFAM" id="SSF53850">
    <property type="entry name" value="Periplasmic binding protein-like II"/>
    <property type="match status" value="1"/>
</dbReference>
<name>A0A917L1S4_9PROT</name>
<dbReference type="Proteomes" id="UP000661507">
    <property type="component" value="Unassembled WGS sequence"/>
</dbReference>
<sequence length="325" mass="33798">MSVALGRRALLATSVVAPIAGRRAFAQAWPSQSIRLVVPFAPGGTTDLVARLVAAGLQERLGATVIVDNRPGAGATLGSEFVARSAPDGYTMVMSNIASHAISPAVYGRRVRYNPVTDFTHVALVVSNPTVWVANPNSGIRTLADAVAKARSPSGLDVATSGAGSSNHMMVVRMSQLIGKELNHIPFRGAGPAMQAVVAGQVAMMSDSLPSAAAHINQGSVVAVGMASAERHPSFPNVPTFREQGFDIASDSWFGLSFPAGVPAEIVDRLSRETRAYLADPAVRARFAELGGTPGDLTPEGYTEFVSREVAVWAPLVQASGASAD</sequence>
<dbReference type="PANTHER" id="PTHR42928:SF5">
    <property type="entry name" value="BLR1237 PROTEIN"/>
    <property type="match status" value="1"/>
</dbReference>
<dbReference type="Gene3D" id="3.40.190.150">
    <property type="entry name" value="Bordetella uptake gene, domain 1"/>
    <property type="match status" value="1"/>
</dbReference>
<dbReference type="RefSeq" id="WP_188971984.1">
    <property type="nucleotide sequence ID" value="NZ_BMKW01000014.1"/>
</dbReference>
<dbReference type="InterPro" id="IPR005064">
    <property type="entry name" value="BUG"/>
</dbReference>
<dbReference type="Pfam" id="PF03401">
    <property type="entry name" value="TctC"/>
    <property type="match status" value="1"/>
</dbReference>
<accession>A0A917L1S4</accession>
<organism evidence="2 3">
    <name type="scientific">Neoroseomonas lacus</name>
    <dbReference type="NCBI Taxonomy" id="287609"/>
    <lineage>
        <taxon>Bacteria</taxon>
        <taxon>Pseudomonadati</taxon>
        <taxon>Pseudomonadota</taxon>
        <taxon>Alphaproteobacteria</taxon>
        <taxon>Acetobacterales</taxon>
        <taxon>Acetobacteraceae</taxon>
        <taxon>Neoroseomonas</taxon>
    </lineage>
</organism>
<dbReference type="EMBL" id="BMKW01000014">
    <property type="protein sequence ID" value="GGJ36390.1"/>
    <property type="molecule type" value="Genomic_DNA"/>
</dbReference>
<proteinExistence type="inferred from homology"/>
<dbReference type="AlphaFoldDB" id="A0A917L1S4"/>
<gene>
    <name evidence="2" type="ORF">GCM10011320_50220</name>
</gene>
<keyword evidence="3" id="KW-1185">Reference proteome</keyword>
<dbReference type="PANTHER" id="PTHR42928">
    <property type="entry name" value="TRICARBOXYLATE-BINDING PROTEIN"/>
    <property type="match status" value="1"/>
</dbReference>
<reference evidence="2" key="1">
    <citation type="journal article" date="2014" name="Int. J. Syst. Evol. Microbiol.">
        <title>Complete genome sequence of Corynebacterium casei LMG S-19264T (=DSM 44701T), isolated from a smear-ripened cheese.</title>
        <authorList>
            <consortium name="US DOE Joint Genome Institute (JGI-PGF)"/>
            <person name="Walter F."/>
            <person name="Albersmeier A."/>
            <person name="Kalinowski J."/>
            <person name="Ruckert C."/>
        </authorList>
    </citation>
    <scope>NUCLEOTIDE SEQUENCE</scope>
    <source>
        <strain evidence="2">CGMCC 1.3617</strain>
    </source>
</reference>
<dbReference type="CDD" id="cd07012">
    <property type="entry name" value="PBP2_Bug_TTT"/>
    <property type="match status" value="1"/>
</dbReference>
<evidence type="ECO:0000313" key="3">
    <source>
        <dbReference type="Proteomes" id="UP000661507"/>
    </source>
</evidence>
<dbReference type="Gene3D" id="3.40.190.10">
    <property type="entry name" value="Periplasmic binding protein-like II"/>
    <property type="match status" value="1"/>
</dbReference>
<evidence type="ECO:0000256" key="1">
    <source>
        <dbReference type="ARBA" id="ARBA00006987"/>
    </source>
</evidence>
<dbReference type="InterPro" id="IPR042100">
    <property type="entry name" value="Bug_dom1"/>
</dbReference>
<protein>
    <recommendedName>
        <fullName evidence="4">Tripartite tricarboxylate transporter substrate binding protein</fullName>
    </recommendedName>
</protein>
<comment type="caution">
    <text evidence="2">The sequence shown here is derived from an EMBL/GenBank/DDBJ whole genome shotgun (WGS) entry which is preliminary data.</text>
</comment>
<reference evidence="2" key="2">
    <citation type="submission" date="2020-09" db="EMBL/GenBank/DDBJ databases">
        <authorList>
            <person name="Sun Q."/>
            <person name="Zhou Y."/>
        </authorList>
    </citation>
    <scope>NUCLEOTIDE SEQUENCE</scope>
    <source>
        <strain evidence="2">CGMCC 1.3617</strain>
    </source>
</reference>